<evidence type="ECO:0000313" key="3">
    <source>
        <dbReference type="Proteomes" id="UP000177273"/>
    </source>
</evidence>
<evidence type="ECO:0000313" key="2">
    <source>
        <dbReference type="EMBL" id="OFI47615.1"/>
    </source>
</evidence>
<comment type="caution">
    <text evidence="2">The sequence shown here is derived from an EMBL/GenBank/DDBJ whole genome shotgun (WGS) entry which is preliminary data.</text>
</comment>
<feature type="transmembrane region" description="Helical" evidence="1">
    <location>
        <begin position="73"/>
        <end position="94"/>
    </location>
</feature>
<keyword evidence="1" id="KW-0812">Transmembrane</keyword>
<dbReference type="EMBL" id="MKIQ01000004">
    <property type="protein sequence ID" value="OFI47615.1"/>
    <property type="molecule type" value="Genomic_DNA"/>
</dbReference>
<proteinExistence type="predicted"/>
<keyword evidence="1" id="KW-0472">Membrane</keyword>
<feature type="transmembrane region" description="Helical" evidence="1">
    <location>
        <begin position="12"/>
        <end position="35"/>
    </location>
</feature>
<name>A0A9Q5JHU7_9LACT</name>
<dbReference type="RefSeq" id="WP_070787258.1">
    <property type="nucleotide sequence ID" value="NZ_MKIQ01000004.1"/>
</dbReference>
<gene>
    <name evidence="2" type="ORF">BG262_09150</name>
</gene>
<organism evidence="2 3">
    <name type="scientific">Floricoccus penangensis</name>
    <dbReference type="NCBI Taxonomy" id="1859475"/>
    <lineage>
        <taxon>Bacteria</taxon>
        <taxon>Bacillati</taxon>
        <taxon>Bacillota</taxon>
        <taxon>Bacilli</taxon>
        <taxon>Lactobacillales</taxon>
        <taxon>Streptococcaceae</taxon>
        <taxon>Floricoccus</taxon>
    </lineage>
</organism>
<reference evidence="3" key="1">
    <citation type="submission" date="2016-09" db="EMBL/GenBank/DDBJ databases">
        <title>Draft genome sequence of a novel species of the family Streptococcaceae isolated from flowers.</title>
        <authorList>
            <person name="Chuah L.-O."/>
            <person name="Yap K.-P."/>
            <person name="Thong K.L."/>
            <person name="Liong M.T."/>
            <person name="Ahmad R."/>
            <person name="Rusul G."/>
        </authorList>
    </citation>
    <scope>NUCLEOTIDE SEQUENCE [LARGE SCALE GENOMIC DNA]</scope>
    <source>
        <strain evidence="3">HibF3</strain>
    </source>
</reference>
<keyword evidence="1" id="KW-1133">Transmembrane helix</keyword>
<protein>
    <submittedName>
        <fullName evidence="2">Uncharacterized protein</fullName>
    </submittedName>
</protein>
<feature type="transmembrane region" description="Helical" evidence="1">
    <location>
        <begin position="41"/>
        <end position="61"/>
    </location>
</feature>
<dbReference type="AlphaFoldDB" id="A0A9Q5JHU7"/>
<feature type="transmembrane region" description="Helical" evidence="1">
    <location>
        <begin position="136"/>
        <end position="160"/>
    </location>
</feature>
<dbReference type="Proteomes" id="UP000177273">
    <property type="component" value="Unassembled WGS sequence"/>
</dbReference>
<sequence>MDEDIKNEQISLLSLHCQIITFLGCVSATLISVLNGYFLNIAYPLLIALFTLVPVILNVNFSKKYGVDLIYKGIALNIFWKILLFAVLLIFIIYTNQYFYINNNSSIDLKYLSSQVSENGILWVLFDNLLKIFRCFLIYFITIIEAVALYGVTLMMVIPIRAQKILEKKETTINE</sequence>
<keyword evidence="3" id="KW-1185">Reference proteome</keyword>
<dbReference type="PROSITE" id="PS51257">
    <property type="entry name" value="PROKAR_LIPOPROTEIN"/>
    <property type="match status" value="1"/>
</dbReference>
<evidence type="ECO:0000256" key="1">
    <source>
        <dbReference type="SAM" id="Phobius"/>
    </source>
</evidence>
<accession>A0A9Q5JHU7</accession>